<dbReference type="Proteomes" id="UP000316726">
    <property type="component" value="Chromosome 18"/>
</dbReference>
<dbReference type="FunFam" id="1.10.580.10:FF:000005">
    <property type="entry name" value="Citrate synthase"/>
    <property type="match status" value="1"/>
</dbReference>
<dbReference type="InterPro" id="IPR019810">
    <property type="entry name" value="Citrate_synthase_AS"/>
</dbReference>
<dbReference type="SUPFAM" id="SSF48256">
    <property type="entry name" value="Citrate synthase"/>
    <property type="match status" value="1"/>
</dbReference>
<keyword evidence="10" id="KW-1185">Reference proteome</keyword>
<name>A0A5B8MZD5_9CHLO</name>
<evidence type="ECO:0000256" key="1">
    <source>
        <dbReference type="ARBA" id="ARBA00005007"/>
    </source>
</evidence>
<dbReference type="InterPro" id="IPR024176">
    <property type="entry name" value="Citrate_synthase_bac-typ"/>
</dbReference>
<dbReference type="Gene3D" id="1.10.580.10">
    <property type="entry name" value="Citrate Synthase, domain 1"/>
    <property type="match status" value="1"/>
</dbReference>
<evidence type="ECO:0000256" key="6">
    <source>
        <dbReference type="PIRSR" id="PIRSR001369-1"/>
    </source>
</evidence>
<dbReference type="FunFam" id="1.10.230.10:FF:000002">
    <property type="entry name" value="Citrate synthase"/>
    <property type="match status" value="1"/>
</dbReference>
<dbReference type="STRING" id="1764295.A0A5B8MZD5"/>
<sequence>MSETEGSVCMRNAATRRAGTLARHLVIKDEATGKQVNVKVSEGNTFKASDLKPLGVRSYDPGYTNTAAVKSSISYIDGGKGILRYRGYPIEELAEGASFLDVAHLVLYGELPNQKQSAEWESLIMQNSVIPKGVENAIAALPHNAHPMSALVVGLSSLGSFYPEANPAFAGSGVYKSSIVQDQQIARILGNAPAIAAAAYHLRTGKKLPQPKAGLSYAENFLYMLDSNGDVNYRPNPKLSRALDVLFLLHAEHEMNCSTAACRHLASSGVDVFTSVAGAVGALYGPLHGGANEAVLRMLERIGSVQNIPAFLQGVKDKKEKLFGFGHRVYKNFDPRAKIIRKIVDEVFATTGKDPLIEVAEALQNAALADEYFVKRKLYPNVDFFSGLIYRAMGFPPEFFTCLFAVPRISGWLAHWRESLVDPDTKILRPQQDYQGVWLRHYVPLNKRSSSQSQLFGPVPVTNEKKRQLQGTYTS</sequence>
<dbReference type="GO" id="GO:0005759">
    <property type="term" value="C:mitochondrial matrix"/>
    <property type="evidence" value="ECO:0007669"/>
    <property type="project" value="TreeGrafter"/>
</dbReference>
<dbReference type="EC" id="2.3.3.16" evidence="5"/>
<evidence type="ECO:0000256" key="2">
    <source>
        <dbReference type="ARBA" id="ARBA00010566"/>
    </source>
</evidence>
<comment type="similarity">
    <text evidence="2 5 7">Belongs to the citrate synthase family.</text>
</comment>
<keyword evidence="4 5" id="KW-0808">Transferase</keyword>
<comment type="pathway">
    <text evidence="1">Carbohydrate metabolism.</text>
</comment>
<evidence type="ECO:0000256" key="4">
    <source>
        <dbReference type="ARBA" id="ARBA00022679"/>
    </source>
</evidence>
<dbReference type="EMBL" id="HBHL01002125">
    <property type="protein sequence ID" value="CAD9712373.1"/>
    <property type="molecule type" value="Transcribed_RNA"/>
</dbReference>
<reference evidence="9 10" key="1">
    <citation type="submission" date="2018-07" db="EMBL/GenBank/DDBJ databases">
        <title>The complete nuclear genome of the prasinophyte Chloropicon primus (CCMP1205).</title>
        <authorList>
            <person name="Pombert J.-F."/>
            <person name="Otis C."/>
            <person name="Turmel M."/>
            <person name="Lemieux C."/>
        </authorList>
    </citation>
    <scope>NUCLEOTIDE SEQUENCE [LARGE SCALE GENOMIC DNA]</scope>
    <source>
        <strain evidence="9 10">CCMP1205</strain>
    </source>
</reference>
<feature type="active site" evidence="6">
    <location>
        <position position="383"/>
    </location>
</feature>
<evidence type="ECO:0000256" key="3">
    <source>
        <dbReference type="ARBA" id="ARBA00022532"/>
    </source>
</evidence>
<keyword evidence="3" id="KW-0816">Tricarboxylic acid cycle</keyword>
<dbReference type="GO" id="GO:0006635">
    <property type="term" value="P:fatty acid beta-oxidation"/>
    <property type="evidence" value="ECO:0007669"/>
    <property type="project" value="UniProtKB-ARBA"/>
</dbReference>
<evidence type="ECO:0000313" key="10">
    <source>
        <dbReference type="Proteomes" id="UP000316726"/>
    </source>
</evidence>
<dbReference type="Pfam" id="PF00285">
    <property type="entry name" value="Citrate_synt"/>
    <property type="match status" value="1"/>
</dbReference>
<feature type="active site" evidence="6">
    <location>
        <position position="327"/>
    </location>
</feature>
<comment type="catalytic activity">
    <reaction evidence="5">
        <text>oxaloacetate + acetyl-CoA + H2O = citrate + CoA + H(+)</text>
        <dbReference type="Rhea" id="RHEA:16845"/>
        <dbReference type="ChEBI" id="CHEBI:15377"/>
        <dbReference type="ChEBI" id="CHEBI:15378"/>
        <dbReference type="ChEBI" id="CHEBI:16452"/>
        <dbReference type="ChEBI" id="CHEBI:16947"/>
        <dbReference type="ChEBI" id="CHEBI:57287"/>
        <dbReference type="ChEBI" id="CHEBI:57288"/>
        <dbReference type="EC" id="2.3.3.16"/>
    </reaction>
</comment>
<evidence type="ECO:0000313" key="9">
    <source>
        <dbReference type="EMBL" id="QDZ25721.1"/>
    </source>
</evidence>
<evidence type="ECO:0000313" key="8">
    <source>
        <dbReference type="EMBL" id="CAD9712373.1"/>
    </source>
</evidence>
<gene>
    <name evidence="9" type="ORF">A3770_18p82390</name>
    <name evidence="8" type="ORF">CPRI1469_LOCUS1214</name>
</gene>
<dbReference type="InterPro" id="IPR016143">
    <property type="entry name" value="Citrate_synth-like_sm_a-sub"/>
</dbReference>
<proteinExistence type="inferred from homology"/>
<evidence type="ECO:0000256" key="5">
    <source>
        <dbReference type="PIRNR" id="PIRNR001369"/>
    </source>
</evidence>
<reference evidence="8" key="2">
    <citation type="submission" date="2021-01" db="EMBL/GenBank/DDBJ databases">
        <authorList>
            <person name="Corre E."/>
            <person name="Pelletier E."/>
            <person name="Niang G."/>
            <person name="Scheremetjew M."/>
            <person name="Finn R."/>
            <person name="Kale V."/>
            <person name="Holt S."/>
            <person name="Cochrane G."/>
            <person name="Meng A."/>
            <person name="Brown T."/>
            <person name="Cohen L."/>
        </authorList>
    </citation>
    <scope>NUCLEOTIDE SEQUENCE</scope>
    <source>
        <strain evidence="8">CCMP1205</strain>
    </source>
</reference>
<dbReference type="GO" id="GO:0006099">
    <property type="term" value="P:tricarboxylic acid cycle"/>
    <property type="evidence" value="ECO:0007669"/>
    <property type="project" value="UniProtKB-KW"/>
</dbReference>
<dbReference type="InterPro" id="IPR036969">
    <property type="entry name" value="Citrate_synthase_sf"/>
</dbReference>
<evidence type="ECO:0000256" key="7">
    <source>
        <dbReference type="RuleBase" id="RU000441"/>
    </source>
</evidence>
<dbReference type="InterPro" id="IPR016142">
    <property type="entry name" value="Citrate_synth-like_lrg_a-sub"/>
</dbReference>
<protein>
    <recommendedName>
        <fullName evidence="5 7">Citrate synthase</fullName>
        <ecNumber evidence="5">2.3.3.16</ecNumber>
    </recommendedName>
</protein>
<dbReference type="GO" id="GO:0005975">
    <property type="term" value="P:carbohydrate metabolic process"/>
    <property type="evidence" value="ECO:0007669"/>
    <property type="project" value="TreeGrafter"/>
</dbReference>
<dbReference type="InterPro" id="IPR002020">
    <property type="entry name" value="Citrate_synthase"/>
</dbReference>
<dbReference type="OrthoDB" id="435022at2759"/>
<dbReference type="PROSITE" id="PS00480">
    <property type="entry name" value="CITRATE_SYNTHASE"/>
    <property type="match status" value="1"/>
</dbReference>
<dbReference type="GO" id="GO:0036440">
    <property type="term" value="F:citrate synthase activity"/>
    <property type="evidence" value="ECO:0007669"/>
    <property type="project" value="UniProtKB-EC"/>
</dbReference>
<dbReference type="PIRSF" id="PIRSF001369">
    <property type="entry name" value="Citrate_synth"/>
    <property type="match status" value="1"/>
</dbReference>
<organism evidence="9 10">
    <name type="scientific">Chloropicon primus</name>
    <dbReference type="NCBI Taxonomy" id="1764295"/>
    <lineage>
        <taxon>Eukaryota</taxon>
        <taxon>Viridiplantae</taxon>
        <taxon>Chlorophyta</taxon>
        <taxon>Chloropicophyceae</taxon>
        <taxon>Chloropicales</taxon>
        <taxon>Chloropicaceae</taxon>
        <taxon>Chloropicon</taxon>
    </lineage>
</organism>
<dbReference type="PANTHER" id="PTHR11739">
    <property type="entry name" value="CITRATE SYNTHASE"/>
    <property type="match status" value="1"/>
</dbReference>
<dbReference type="AlphaFoldDB" id="A0A5B8MZD5"/>
<dbReference type="Gene3D" id="1.10.230.10">
    <property type="entry name" value="Cytochrome P450-Terp, domain 2"/>
    <property type="match status" value="1"/>
</dbReference>
<dbReference type="PRINTS" id="PR00143">
    <property type="entry name" value="CITRTSNTHASE"/>
</dbReference>
<accession>A0A5B8MZD5</accession>
<dbReference type="PANTHER" id="PTHR11739:SF4">
    <property type="entry name" value="CITRATE SYNTHASE, PEROXISOMAL"/>
    <property type="match status" value="1"/>
</dbReference>
<dbReference type="EMBL" id="CP031051">
    <property type="protein sequence ID" value="QDZ25721.1"/>
    <property type="molecule type" value="Genomic_DNA"/>
</dbReference>